<feature type="transmembrane region" description="Helical" evidence="7">
    <location>
        <begin position="96"/>
        <end position="124"/>
    </location>
</feature>
<evidence type="ECO:0000256" key="1">
    <source>
        <dbReference type="ARBA" id="ARBA00004651"/>
    </source>
</evidence>
<evidence type="ECO:0000313" key="8">
    <source>
        <dbReference type="EMBL" id="MPM92492.1"/>
    </source>
</evidence>
<feature type="transmembrane region" description="Helical" evidence="7">
    <location>
        <begin position="65"/>
        <end position="84"/>
    </location>
</feature>
<comment type="subcellular location">
    <subcellularLocation>
        <location evidence="1">Cell membrane</location>
        <topology evidence="1">Multi-pass membrane protein</topology>
    </subcellularLocation>
</comment>
<protein>
    <recommendedName>
        <fullName evidence="9">Rod shape-determining protein MreD</fullName>
    </recommendedName>
</protein>
<evidence type="ECO:0008006" key="9">
    <source>
        <dbReference type="Google" id="ProtNLM"/>
    </source>
</evidence>
<keyword evidence="6 7" id="KW-0472">Membrane</keyword>
<keyword evidence="2" id="KW-1003">Cell membrane</keyword>
<dbReference type="GO" id="GO:0005886">
    <property type="term" value="C:plasma membrane"/>
    <property type="evidence" value="ECO:0007669"/>
    <property type="project" value="UniProtKB-SubCell"/>
</dbReference>
<dbReference type="GO" id="GO:0008360">
    <property type="term" value="P:regulation of cell shape"/>
    <property type="evidence" value="ECO:0007669"/>
    <property type="project" value="UniProtKB-KW"/>
</dbReference>
<evidence type="ECO:0000256" key="3">
    <source>
        <dbReference type="ARBA" id="ARBA00022692"/>
    </source>
</evidence>
<dbReference type="AlphaFoldDB" id="A0A645DVW9"/>
<dbReference type="InterPro" id="IPR007227">
    <property type="entry name" value="Cell_shape_determining_MreD"/>
</dbReference>
<name>A0A645DVW9_9ZZZZ</name>
<evidence type="ECO:0000256" key="7">
    <source>
        <dbReference type="SAM" id="Phobius"/>
    </source>
</evidence>
<evidence type="ECO:0000256" key="2">
    <source>
        <dbReference type="ARBA" id="ARBA00022475"/>
    </source>
</evidence>
<evidence type="ECO:0000256" key="6">
    <source>
        <dbReference type="ARBA" id="ARBA00023136"/>
    </source>
</evidence>
<evidence type="ECO:0000256" key="4">
    <source>
        <dbReference type="ARBA" id="ARBA00022960"/>
    </source>
</evidence>
<feature type="transmembrane region" description="Helical" evidence="7">
    <location>
        <begin position="20"/>
        <end position="45"/>
    </location>
</feature>
<keyword evidence="3 7" id="KW-0812">Transmembrane</keyword>
<reference evidence="8" key="1">
    <citation type="submission" date="2019-08" db="EMBL/GenBank/DDBJ databases">
        <authorList>
            <person name="Kucharzyk K."/>
            <person name="Murdoch R.W."/>
            <person name="Higgins S."/>
            <person name="Loffler F."/>
        </authorList>
    </citation>
    <scope>NUCLEOTIDE SEQUENCE</scope>
</reference>
<feature type="transmembrane region" description="Helical" evidence="7">
    <location>
        <begin position="130"/>
        <end position="152"/>
    </location>
</feature>
<accession>A0A645DVW9</accession>
<evidence type="ECO:0000256" key="5">
    <source>
        <dbReference type="ARBA" id="ARBA00022989"/>
    </source>
</evidence>
<dbReference type="NCBIfam" id="TIGR03426">
    <property type="entry name" value="shape_MreD"/>
    <property type="match status" value="1"/>
</dbReference>
<comment type="caution">
    <text evidence="8">The sequence shown here is derived from an EMBL/GenBank/DDBJ whole genome shotgun (WGS) entry which is preliminary data.</text>
</comment>
<dbReference type="Pfam" id="PF04093">
    <property type="entry name" value="MreD"/>
    <property type="match status" value="1"/>
</dbReference>
<organism evidence="8">
    <name type="scientific">bioreactor metagenome</name>
    <dbReference type="NCBI Taxonomy" id="1076179"/>
    <lineage>
        <taxon>unclassified sequences</taxon>
        <taxon>metagenomes</taxon>
        <taxon>ecological metagenomes</taxon>
    </lineage>
</organism>
<dbReference type="EMBL" id="VSSQ01039426">
    <property type="protein sequence ID" value="MPM92492.1"/>
    <property type="molecule type" value="Genomic_DNA"/>
</dbReference>
<keyword evidence="4" id="KW-0133">Cell shape</keyword>
<keyword evidence="5 7" id="KW-1133">Transmembrane helix</keyword>
<proteinExistence type="predicted"/>
<gene>
    <name evidence="8" type="ORF">SDC9_139627</name>
</gene>
<sequence>MKKVYLSLLGIAILILENSITNYISIFGVTIDFLLIFLTIISLYLEELEIGTIGALLGLLKDITVGGIFGVNGLVYFLICYVISYSRKKIYKESKVTIFTLILATTIFSSVLNILGSIVVYNSFTITRLIIRGIVIFPILNSIMALILYKAFDKSILKLKED</sequence>